<protein>
    <submittedName>
        <fullName evidence="1">Uncharacterized protein</fullName>
    </submittedName>
</protein>
<accession>A0ABW5ABU2</accession>
<sequence length="86" mass="9369">MHEHYAAEIAAQILKDKLSFSRSALGGSALEQLMRGADIAGDNALKHVLGQFGIFDAGFLDAVEFDARNRNLLLAHTYQETVACYA</sequence>
<evidence type="ECO:0000313" key="1">
    <source>
        <dbReference type="EMBL" id="MFD2175718.1"/>
    </source>
</evidence>
<dbReference type="Proteomes" id="UP001597413">
    <property type="component" value="Unassembled WGS sequence"/>
</dbReference>
<dbReference type="EMBL" id="JBHUIX010000019">
    <property type="protein sequence ID" value="MFD2175718.1"/>
    <property type="molecule type" value="Genomic_DNA"/>
</dbReference>
<evidence type="ECO:0000313" key="2">
    <source>
        <dbReference type="Proteomes" id="UP001597413"/>
    </source>
</evidence>
<gene>
    <name evidence="1" type="ORF">ACFSM0_16615</name>
</gene>
<comment type="caution">
    <text evidence="1">The sequence shown here is derived from an EMBL/GenBank/DDBJ whole genome shotgun (WGS) entry which is preliminary data.</text>
</comment>
<name>A0ABW5ABU2_9RHOB</name>
<organism evidence="1 2">
    <name type="scientific">Rhodobacter lacus</name>
    <dbReference type="NCBI Taxonomy" id="1641972"/>
    <lineage>
        <taxon>Bacteria</taxon>
        <taxon>Pseudomonadati</taxon>
        <taxon>Pseudomonadota</taxon>
        <taxon>Alphaproteobacteria</taxon>
        <taxon>Rhodobacterales</taxon>
        <taxon>Rhodobacter group</taxon>
        <taxon>Rhodobacter</taxon>
    </lineage>
</organism>
<dbReference type="RefSeq" id="WP_377393064.1">
    <property type="nucleotide sequence ID" value="NZ_JBHUIX010000019.1"/>
</dbReference>
<proteinExistence type="predicted"/>
<reference evidence="2" key="1">
    <citation type="journal article" date="2019" name="Int. J. Syst. Evol. Microbiol.">
        <title>The Global Catalogue of Microorganisms (GCM) 10K type strain sequencing project: providing services to taxonomists for standard genome sequencing and annotation.</title>
        <authorList>
            <consortium name="The Broad Institute Genomics Platform"/>
            <consortium name="The Broad Institute Genome Sequencing Center for Infectious Disease"/>
            <person name="Wu L."/>
            <person name="Ma J."/>
        </authorList>
    </citation>
    <scope>NUCLEOTIDE SEQUENCE [LARGE SCALE GENOMIC DNA]</scope>
    <source>
        <strain evidence="2">CCUG 55131</strain>
    </source>
</reference>
<keyword evidence="2" id="KW-1185">Reference proteome</keyword>